<evidence type="ECO:0000256" key="2">
    <source>
        <dbReference type="ARBA" id="ARBA00023125"/>
    </source>
</evidence>
<dbReference type="SUPFAM" id="SSF46894">
    <property type="entry name" value="C-terminal effector domain of the bipartite response regulators"/>
    <property type="match status" value="1"/>
</dbReference>
<dbReference type="Proteomes" id="UP001500791">
    <property type="component" value="Unassembled WGS sequence"/>
</dbReference>
<keyword evidence="3" id="KW-0804">Transcription</keyword>
<keyword evidence="6" id="KW-1185">Reference proteome</keyword>
<dbReference type="PANTHER" id="PTHR44688">
    <property type="entry name" value="DNA-BINDING TRANSCRIPTIONAL ACTIVATOR DEVR_DOSR"/>
    <property type="match status" value="1"/>
</dbReference>
<keyword evidence="2" id="KW-0238">DNA-binding</keyword>
<protein>
    <recommendedName>
        <fullName evidence="4">HTH luxR-type domain-containing protein</fullName>
    </recommendedName>
</protein>
<dbReference type="PROSITE" id="PS00622">
    <property type="entry name" value="HTH_LUXR_1"/>
    <property type="match status" value="1"/>
</dbReference>
<dbReference type="PROSITE" id="PS50043">
    <property type="entry name" value="HTH_LUXR_2"/>
    <property type="match status" value="1"/>
</dbReference>
<reference evidence="5 6" key="1">
    <citation type="journal article" date="2019" name="Int. J. Syst. Evol. Microbiol.">
        <title>The Global Catalogue of Microorganisms (GCM) 10K type strain sequencing project: providing services to taxonomists for standard genome sequencing and annotation.</title>
        <authorList>
            <consortium name="The Broad Institute Genomics Platform"/>
            <consortium name="The Broad Institute Genome Sequencing Center for Infectious Disease"/>
            <person name="Wu L."/>
            <person name="Ma J."/>
        </authorList>
    </citation>
    <scope>NUCLEOTIDE SEQUENCE [LARGE SCALE GENOMIC DNA]</scope>
    <source>
        <strain evidence="5 6">JCM 13476</strain>
    </source>
</reference>
<dbReference type="SMART" id="SM00421">
    <property type="entry name" value="HTH_LUXR"/>
    <property type="match status" value="1"/>
</dbReference>
<feature type="domain" description="HTH luxR-type" evidence="4">
    <location>
        <begin position="143"/>
        <end position="208"/>
    </location>
</feature>
<evidence type="ECO:0000259" key="4">
    <source>
        <dbReference type="PROSITE" id="PS50043"/>
    </source>
</evidence>
<dbReference type="InterPro" id="IPR016032">
    <property type="entry name" value="Sig_transdc_resp-reg_C-effctor"/>
</dbReference>
<evidence type="ECO:0000313" key="6">
    <source>
        <dbReference type="Proteomes" id="UP001500791"/>
    </source>
</evidence>
<name>A0ABN0YDE2_9CAUL</name>
<dbReference type="InterPro" id="IPR036388">
    <property type="entry name" value="WH-like_DNA-bd_sf"/>
</dbReference>
<dbReference type="CDD" id="cd06170">
    <property type="entry name" value="LuxR_C_like"/>
    <property type="match status" value="1"/>
</dbReference>
<dbReference type="InterPro" id="IPR000792">
    <property type="entry name" value="Tscrpt_reg_LuxR_C"/>
</dbReference>
<dbReference type="EMBL" id="BAAAEJ010000007">
    <property type="protein sequence ID" value="GAA0391824.1"/>
    <property type="molecule type" value="Genomic_DNA"/>
</dbReference>
<evidence type="ECO:0000256" key="1">
    <source>
        <dbReference type="ARBA" id="ARBA00023015"/>
    </source>
</evidence>
<evidence type="ECO:0000313" key="5">
    <source>
        <dbReference type="EMBL" id="GAA0391824.1"/>
    </source>
</evidence>
<comment type="caution">
    <text evidence="5">The sequence shown here is derived from an EMBL/GenBank/DDBJ whole genome shotgun (WGS) entry which is preliminary data.</text>
</comment>
<organism evidence="5 6">
    <name type="scientific">Brevundimonas terrae</name>
    <dbReference type="NCBI Taxonomy" id="363631"/>
    <lineage>
        <taxon>Bacteria</taxon>
        <taxon>Pseudomonadati</taxon>
        <taxon>Pseudomonadota</taxon>
        <taxon>Alphaproteobacteria</taxon>
        <taxon>Caulobacterales</taxon>
        <taxon>Caulobacteraceae</taxon>
        <taxon>Brevundimonas</taxon>
    </lineage>
</organism>
<evidence type="ECO:0000256" key="3">
    <source>
        <dbReference type="ARBA" id="ARBA00023163"/>
    </source>
</evidence>
<gene>
    <name evidence="5" type="ORF">GCM10009093_18020</name>
</gene>
<dbReference type="Gene3D" id="1.10.10.10">
    <property type="entry name" value="Winged helix-like DNA-binding domain superfamily/Winged helix DNA-binding domain"/>
    <property type="match status" value="1"/>
</dbReference>
<dbReference type="RefSeq" id="WP_167176958.1">
    <property type="nucleotide sequence ID" value="NZ_BAAAEJ010000007.1"/>
</dbReference>
<dbReference type="Pfam" id="PF00196">
    <property type="entry name" value="GerE"/>
    <property type="match status" value="1"/>
</dbReference>
<dbReference type="PRINTS" id="PR00038">
    <property type="entry name" value="HTHLUXR"/>
</dbReference>
<accession>A0ABN0YDE2</accession>
<sequence>MFQELLPGISPESEFDAFNLTGSTDNGGLSPQLCNFAMTKWLDNESKARMLVSSDMVVRWMSNKAEKLVEAGIIRIRDGHLVPRSMMVSNLLHNCTTDTYDCAISMDCQQRAWVVWARRLCEPPISLIGLIFNPPRLSSRFEALVDTHTLTPTEGRVVEMLLNGLETGRIAQSLNISSQTLKTHIKHIYSKLGVKSRGDLFAQAAGFARP</sequence>
<proteinExistence type="predicted"/>
<dbReference type="PANTHER" id="PTHR44688:SF16">
    <property type="entry name" value="DNA-BINDING TRANSCRIPTIONAL ACTIVATOR DEVR_DOSR"/>
    <property type="match status" value="1"/>
</dbReference>
<keyword evidence="1" id="KW-0805">Transcription regulation</keyword>